<dbReference type="CDD" id="cd02674">
    <property type="entry name" value="Peptidase_C19R"/>
    <property type="match status" value="1"/>
</dbReference>
<evidence type="ECO:0000313" key="11">
    <source>
        <dbReference type="EMBL" id="KAG5653604.1"/>
    </source>
</evidence>
<feature type="region of interest" description="Disordered" evidence="8">
    <location>
        <begin position="160"/>
        <end position="179"/>
    </location>
</feature>
<evidence type="ECO:0000256" key="8">
    <source>
        <dbReference type="SAM" id="MobiDB-lite"/>
    </source>
</evidence>
<evidence type="ECO:0000256" key="4">
    <source>
        <dbReference type="ARBA" id="ARBA00022670"/>
    </source>
</evidence>
<dbReference type="OrthoDB" id="292964at2759"/>
<dbReference type="Pfam" id="PF00443">
    <property type="entry name" value="UCH"/>
    <property type="match status" value="2"/>
</dbReference>
<dbReference type="EC" id="3.4.19.12" evidence="3"/>
<evidence type="ECO:0000256" key="7">
    <source>
        <dbReference type="ARBA" id="ARBA00022807"/>
    </source>
</evidence>
<dbReference type="PROSITE" id="PS00972">
    <property type="entry name" value="USP_1"/>
    <property type="match status" value="1"/>
</dbReference>
<dbReference type="GO" id="GO:0016579">
    <property type="term" value="P:protein deubiquitination"/>
    <property type="evidence" value="ECO:0007669"/>
    <property type="project" value="InterPro"/>
</dbReference>
<dbReference type="SUPFAM" id="SSF52821">
    <property type="entry name" value="Rhodanese/Cell cycle control phosphatase"/>
    <property type="match status" value="1"/>
</dbReference>
<dbReference type="AlphaFoldDB" id="A0A9P7GMY3"/>
<feature type="region of interest" description="Disordered" evidence="8">
    <location>
        <begin position="1"/>
        <end position="49"/>
    </location>
</feature>
<evidence type="ECO:0000256" key="6">
    <source>
        <dbReference type="ARBA" id="ARBA00022801"/>
    </source>
</evidence>
<reference evidence="11" key="2">
    <citation type="submission" date="2021-10" db="EMBL/GenBank/DDBJ databases">
        <title>Phylogenomics reveals ancestral predisposition of the termite-cultivated fungus Termitomyces towards a domesticated lifestyle.</title>
        <authorList>
            <person name="Auxier B."/>
            <person name="Grum-Grzhimaylo A."/>
            <person name="Cardenas M.E."/>
            <person name="Lodge J.D."/>
            <person name="Laessoe T."/>
            <person name="Pedersen O."/>
            <person name="Smith M.E."/>
            <person name="Kuyper T.W."/>
            <person name="Franco-Molano E.A."/>
            <person name="Baroni T.J."/>
            <person name="Aanen D.K."/>
        </authorList>
    </citation>
    <scope>NUCLEOTIDE SEQUENCE</scope>
    <source>
        <strain evidence="11">D49</strain>
    </source>
</reference>
<keyword evidence="7" id="KW-0788">Thiol protease</keyword>
<dbReference type="Pfam" id="PF00581">
    <property type="entry name" value="Rhodanese"/>
    <property type="match status" value="1"/>
</dbReference>
<dbReference type="PROSITE" id="PS00973">
    <property type="entry name" value="USP_2"/>
    <property type="match status" value="1"/>
</dbReference>
<accession>A0A9P7GMY3</accession>
<dbReference type="GO" id="GO:0004843">
    <property type="term" value="F:cysteine-type deubiquitinase activity"/>
    <property type="evidence" value="ECO:0007669"/>
    <property type="project" value="InterPro"/>
</dbReference>
<evidence type="ECO:0000313" key="12">
    <source>
        <dbReference type="Proteomes" id="UP000717328"/>
    </source>
</evidence>
<feature type="compositionally biased region" description="Low complexity" evidence="8">
    <location>
        <begin position="217"/>
        <end position="232"/>
    </location>
</feature>
<feature type="compositionally biased region" description="Polar residues" evidence="8">
    <location>
        <begin position="30"/>
        <end position="49"/>
    </location>
</feature>
<evidence type="ECO:0000259" key="10">
    <source>
        <dbReference type="PROSITE" id="PS50235"/>
    </source>
</evidence>
<dbReference type="InterPro" id="IPR038765">
    <property type="entry name" value="Papain-like_cys_pep_sf"/>
</dbReference>
<dbReference type="Gene3D" id="3.90.70.10">
    <property type="entry name" value="Cysteine proteinases"/>
    <property type="match status" value="2"/>
</dbReference>
<dbReference type="Gene3D" id="3.40.250.10">
    <property type="entry name" value="Rhodanese-like domain"/>
    <property type="match status" value="1"/>
</dbReference>
<keyword evidence="6" id="KW-0378">Hydrolase</keyword>
<comment type="catalytic activity">
    <reaction evidence="1">
        <text>Thiol-dependent hydrolysis of ester, thioester, amide, peptide and isopeptide bonds formed by the C-terminal Gly of ubiquitin (a 76-residue protein attached to proteins as an intracellular targeting signal).</text>
        <dbReference type="EC" id="3.4.19.12"/>
    </reaction>
</comment>
<dbReference type="PANTHER" id="PTHR21646">
    <property type="entry name" value="UBIQUITIN CARBOXYL-TERMINAL HYDROLASE"/>
    <property type="match status" value="1"/>
</dbReference>
<dbReference type="InterPro" id="IPR001763">
    <property type="entry name" value="Rhodanese-like_dom"/>
</dbReference>
<feature type="region of interest" description="Disordered" evidence="8">
    <location>
        <begin position="199"/>
        <end position="267"/>
    </location>
</feature>
<evidence type="ECO:0000256" key="2">
    <source>
        <dbReference type="ARBA" id="ARBA00009085"/>
    </source>
</evidence>
<dbReference type="InterPro" id="IPR028889">
    <property type="entry name" value="USP"/>
</dbReference>
<keyword evidence="12" id="KW-1185">Reference proteome</keyword>
<dbReference type="PANTHER" id="PTHR21646:SF95">
    <property type="entry name" value="UBIQUITIN CARBOXYL-TERMINAL HYDROLASE 4-RELATED"/>
    <property type="match status" value="1"/>
</dbReference>
<dbReference type="InterPro" id="IPR036873">
    <property type="entry name" value="Rhodanese-like_dom_sf"/>
</dbReference>
<feature type="domain" description="USP" evidence="10">
    <location>
        <begin position="738"/>
        <end position="1042"/>
    </location>
</feature>
<proteinExistence type="inferred from homology"/>
<feature type="region of interest" description="Disordered" evidence="8">
    <location>
        <begin position="290"/>
        <end position="369"/>
    </location>
</feature>
<sequence length="1044" mass="115531">MPGVTVMPSSPGLGAFGSPQPQLGKRMSHNLENGQQTRTIPATLNGSNASGNQYEGLDVARIKEKAIESVTKRTRGISPMTLIKSAKTQYMQGREKQQKGELRVAYASYMTAASLVKLAMESPENSKGSVLSKEIRDFWDIHAVDLGKELKAVEEKLKKLDDMAPPESQDAQKNKSGGSIADRMKALEQNGLILGAHKQKRLSKALNEMTPPSSPKTVSTRLTPPTSTVPLTPSAPAPSSPSPHTLVSPSSFGPDSPPSTPSSSPQLNAYDVAEFTQAFPSIEELDESSALKLPSVPTGEISSLGHNRESVPSSSPSTNNFSSIERASSTPITPMANSFSSRPGSPTKHTLRPSGLSSMHSASPHHVNSKPIIPVSATVTPSELNTYLKLYNVLLIDVRNRMEFERGHIQSAGAIACIEPWALQQKDLTLKRLEEATATLKNDRSVFLNRDKFDLVVIYDNDSETFGPNDSPLAVLNRMIGEQSVQKLLKRQPMLLVGGFNAWNAWLHEFDPSWKPDIHMPSSEPPPSASFPPTSSLNSTNPFVNGTVTLPPTIAAPIPAIPFHRQNISLDQNPVHSRFPAETTYPTNIPSGGLSRKHAIMRPSSSSISYTRNVHRLAFYLYQRIIFHNLRFNTPHSHRVYTLQHPDLASVNPSQRRRMDYIDQSQEAISGLQTHLPTPVNYPPLTPRVPPVALTPTHERIDNRPRSVAFTPLAPPEPKTIGFTYPVTYWFDSQNIVAGLRNIGNTCYMNAPIQCLAATVPLANFFAGGYHYEGERQHDSQEFLSFLLDGIHEDLNRIINKPVQPKMTPEREAELERLPAHIASDQEWSKVRQANDSIVADLFRGQFQNRLQCFKCKKTSTSYNVFNILQVPIAGDGKGKVTLKRCLDEFFAPEDLNNENSWDCPECKKKQMATKTLTLARLPPVLVIHLKRFANIGGKITTFVEFPHELVIDRAYTPPDLHPLNRPGLSTSPEDPRTPIPPYKYKLYGVTNHFGDLGHGHYTAFIASRGTWWRCDDDSIKTVSNSASVVTEAAYVLFYKRMKA</sequence>
<keyword evidence="4" id="KW-0645">Protease</keyword>
<name>A0A9P7GMY3_9AGAR</name>
<feature type="compositionally biased region" description="Polar residues" evidence="8">
    <location>
        <begin position="325"/>
        <end position="348"/>
    </location>
</feature>
<evidence type="ECO:0000256" key="5">
    <source>
        <dbReference type="ARBA" id="ARBA00022786"/>
    </source>
</evidence>
<comment type="caution">
    <text evidence="11">The sequence shown here is derived from an EMBL/GenBank/DDBJ whole genome shotgun (WGS) entry which is preliminary data.</text>
</comment>
<dbReference type="InterPro" id="IPR050185">
    <property type="entry name" value="Ub_carboxyl-term_hydrolase"/>
</dbReference>
<feature type="region of interest" description="Disordered" evidence="8">
    <location>
        <begin position="518"/>
        <end position="537"/>
    </location>
</feature>
<dbReference type="Proteomes" id="UP000717328">
    <property type="component" value="Unassembled WGS sequence"/>
</dbReference>
<reference evidence="11" key="1">
    <citation type="submission" date="2021-02" db="EMBL/GenBank/DDBJ databases">
        <authorList>
            <person name="Nieuwenhuis M."/>
            <person name="Van De Peppel L.J.J."/>
        </authorList>
    </citation>
    <scope>NUCLEOTIDE SEQUENCE</scope>
    <source>
        <strain evidence="11">D49</strain>
    </source>
</reference>
<dbReference type="EMBL" id="JABCKI010000043">
    <property type="protein sequence ID" value="KAG5653604.1"/>
    <property type="molecule type" value="Genomic_DNA"/>
</dbReference>
<dbReference type="PROSITE" id="PS50206">
    <property type="entry name" value="RHODANESE_3"/>
    <property type="match status" value="1"/>
</dbReference>
<dbReference type="InterPro" id="IPR018200">
    <property type="entry name" value="USP_CS"/>
</dbReference>
<organism evidence="11 12">
    <name type="scientific">Sphagnurus paluster</name>
    <dbReference type="NCBI Taxonomy" id="117069"/>
    <lineage>
        <taxon>Eukaryota</taxon>
        <taxon>Fungi</taxon>
        <taxon>Dikarya</taxon>
        <taxon>Basidiomycota</taxon>
        <taxon>Agaricomycotina</taxon>
        <taxon>Agaricomycetes</taxon>
        <taxon>Agaricomycetidae</taxon>
        <taxon>Agaricales</taxon>
        <taxon>Tricholomatineae</taxon>
        <taxon>Lyophyllaceae</taxon>
        <taxon>Sphagnurus</taxon>
    </lineage>
</organism>
<gene>
    <name evidence="11" type="ORF">H0H81_011976</name>
</gene>
<feature type="compositionally biased region" description="Low complexity" evidence="8">
    <location>
        <begin position="310"/>
        <end position="323"/>
    </location>
</feature>
<dbReference type="SUPFAM" id="SSF54001">
    <property type="entry name" value="Cysteine proteinases"/>
    <property type="match status" value="1"/>
</dbReference>
<protein>
    <recommendedName>
        <fullName evidence="3">ubiquitinyl hydrolase 1</fullName>
        <ecNumber evidence="3">3.4.19.12</ecNumber>
    </recommendedName>
</protein>
<evidence type="ECO:0000256" key="1">
    <source>
        <dbReference type="ARBA" id="ARBA00000707"/>
    </source>
</evidence>
<feature type="domain" description="Rhodanese" evidence="9">
    <location>
        <begin position="389"/>
        <end position="511"/>
    </location>
</feature>
<dbReference type="InterPro" id="IPR001394">
    <property type="entry name" value="Peptidase_C19_UCH"/>
</dbReference>
<keyword evidence="5" id="KW-0833">Ubl conjugation pathway</keyword>
<comment type="similarity">
    <text evidence="2">Belongs to the peptidase C19 family.</text>
</comment>
<evidence type="ECO:0000259" key="9">
    <source>
        <dbReference type="PROSITE" id="PS50206"/>
    </source>
</evidence>
<evidence type="ECO:0000256" key="3">
    <source>
        <dbReference type="ARBA" id="ARBA00012759"/>
    </source>
</evidence>
<dbReference type="PROSITE" id="PS50235">
    <property type="entry name" value="USP_3"/>
    <property type="match status" value="1"/>
</dbReference>